<dbReference type="Pfam" id="PF00194">
    <property type="entry name" value="Carb_anhydrase"/>
    <property type="match status" value="1"/>
</dbReference>
<dbReference type="GO" id="GO:0005576">
    <property type="term" value="C:extracellular region"/>
    <property type="evidence" value="ECO:0007669"/>
    <property type="project" value="UniProtKB-SubCell"/>
</dbReference>
<dbReference type="OrthoDB" id="429145at2759"/>
<comment type="cofactor">
    <cofactor evidence="10">
        <name>Zn(2+)</name>
        <dbReference type="ChEBI" id="CHEBI:29105"/>
    </cofactor>
</comment>
<evidence type="ECO:0000313" key="13">
    <source>
        <dbReference type="Proteomes" id="UP000596742"/>
    </source>
</evidence>
<keyword evidence="6 10" id="KW-0479">Metal-binding</keyword>
<dbReference type="InterPro" id="IPR036398">
    <property type="entry name" value="CA_dom_sf"/>
</dbReference>
<feature type="domain" description="Alpha-carbonic anhydrase" evidence="11">
    <location>
        <begin position="74"/>
        <end position="327"/>
    </location>
</feature>
<organism evidence="12 13">
    <name type="scientific">Mytilus galloprovincialis</name>
    <name type="common">Mediterranean mussel</name>
    <dbReference type="NCBI Taxonomy" id="29158"/>
    <lineage>
        <taxon>Eukaryota</taxon>
        <taxon>Metazoa</taxon>
        <taxon>Spiralia</taxon>
        <taxon>Lophotrochozoa</taxon>
        <taxon>Mollusca</taxon>
        <taxon>Bivalvia</taxon>
        <taxon>Autobranchia</taxon>
        <taxon>Pteriomorphia</taxon>
        <taxon>Mytilida</taxon>
        <taxon>Mytiloidea</taxon>
        <taxon>Mytilidae</taxon>
        <taxon>Mytilinae</taxon>
        <taxon>Mytilus</taxon>
    </lineage>
</organism>
<comment type="function">
    <text evidence="1 10">Reversible hydration of carbon dioxide.</text>
</comment>
<dbReference type="InterPro" id="IPR018338">
    <property type="entry name" value="Carbonic_anhydrase_a-class_CS"/>
</dbReference>
<evidence type="ECO:0000256" key="10">
    <source>
        <dbReference type="RuleBase" id="RU367011"/>
    </source>
</evidence>
<dbReference type="Proteomes" id="UP000596742">
    <property type="component" value="Unassembled WGS sequence"/>
</dbReference>
<comment type="caution">
    <text evidence="12">The sequence shown here is derived from an EMBL/GenBank/DDBJ whole genome shotgun (WGS) entry which is preliminary data.</text>
</comment>
<keyword evidence="5" id="KW-0964">Secreted</keyword>
<keyword evidence="8 10" id="KW-0456">Lyase</keyword>
<reference evidence="12" key="1">
    <citation type="submission" date="2018-11" db="EMBL/GenBank/DDBJ databases">
        <authorList>
            <person name="Alioto T."/>
            <person name="Alioto T."/>
        </authorList>
    </citation>
    <scope>NUCLEOTIDE SEQUENCE</scope>
</reference>
<dbReference type="PANTHER" id="PTHR18952:SF265">
    <property type="entry name" value="CARBONIC ANHYDRASE"/>
    <property type="match status" value="1"/>
</dbReference>
<dbReference type="SMART" id="SM01057">
    <property type="entry name" value="Carb_anhydrase"/>
    <property type="match status" value="1"/>
</dbReference>
<dbReference type="PROSITE" id="PS51144">
    <property type="entry name" value="ALPHA_CA_2"/>
    <property type="match status" value="1"/>
</dbReference>
<keyword evidence="7 10" id="KW-0862">Zinc</keyword>
<evidence type="ECO:0000256" key="5">
    <source>
        <dbReference type="ARBA" id="ARBA00022525"/>
    </source>
</evidence>
<sequence>MYAIELPIAIKVVDVIELSEAIEGMYAFEVPQAIRDMYAIEYPKAIEGRYAIELHEVIKYMYAIECLRRLNEYLKWGYFRGGIPPPFWSCLENSEMCASTMQSPVAIKTKNVVKNNNIEPFDLSELTETSGIKMEMTNTGLAVKVDFLDYQPTIQEGGLPGPHKLSGFHFHWGRNSGRGSEHTINGYKFAMEAHFVFLPTKDGAKNFAAVLGVMIYAGSYNPNYEQIVSKLKDIKNKGDKVVLDNFPIMDLLPKTTSCWYRYCGSLTTPPCTETVIWTLFENSISMSEYQLKEFRKLMGEPEIFTEGDNYIVDNFNQYSRCCNAKLH</sequence>
<evidence type="ECO:0000256" key="2">
    <source>
        <dbReference type="ARBA" id="ARBA00004613"/>
    </source>
</evidence>
<evidence type="ECO:0000259" key="11">
    <source>
        <dbReference type="PROSITE" id="PS51144"/>
    </source>
</evidence>
<dbReference type="PROSITE" id="PS00162">
    <property type="entry name" value="ALPHA_CA_1"/>
    <property type="match status" value="1"/>
</dbReference>
<evidence type="ECO:0000256" key="7">
    <source>
        <dbReference type="ARBA" id="ARBA00022833"/>
    </source>
</evidence>
<dbReference type="GO" id="GO:0004089">
    <property type="term" value="F:carbonate dehydratase activity"/>
    <property type="evidence" value="ECO:0007669"/>
    <property type="project" value="UniProtKB-UniRule"/>
</dbReference>
<name>A0A8B6DR78_MYTGA</name>
<dbReference type="Gene3D" id="3.10.200.10">
    <property type="entry name" value="Alpha carbonic anhydrase"/>
    <property type="match status" value="1"/>
</dbReference>
<evidence type="ECO:0000256" key="4">
    <source>
        <dbReference type="ARBA" id="ARBA00012925"/>
    </source>
</evidence>
<evidence type="ECO:0000256" key="9">
    <source>
        <dbReference type="ARBA" id="ARBA00048348"/>
    </source>
</evidence>
<dbReference type="GO" id="GO:0008270">
    <property type="term" value="F:zinc ion binding"/>
    <property type="evidence" value="ECO:0007669"/>
    <property type="project" value="UniProtKB-UniRule"/>
</dbReference>
<evidence type="ECO:0000256" key="6">
    <source>
        <dbReference type="ARBA" id="ARBA00022723"/>
    </source>
</evidence>
<evidence type="ECO:0000313" key="12">
    <source>
        <dbReference type="EMBL" id="VDI22579.1"/>
    </source>
</evidence>
<proteinExistence type="inferred from homology"/>
<dbReference type="CDD" id="cd00326">
    <property type="entry name" value="alpha_CA"/>
    <property type="match status" value="1"/>
</dbReference>
<comment type="similarity">
    <text evidence="3 10">Belongs to the alpha-carbonic anhydrase family.</text>
</comment>
<comment type="subcellular location">
    <subcellularLocation>
        <location evidence="2">Secreted</location>
    </subcellularLocation>
</comment>
<dbReference type="AlphaFoldDB" id="A0A8B6DR78"/>
<dbReference type="EMBL" id="UYJE01003804">
    <property type="protein sequence ID" value="VDI22579.1"/>
    <property type="molecule type" value="Genomic_DNA"/>
</dbReference>
<dbReference type="PANTHER" id="PTHR18952">
    <property type="entry name" value="CARBONIC ANHYDRASE"/>
    <property type="match status" value="1"/>
</dbReference>
<evidence type="ECO:0000256" key="3">
    <source>
        <dbReference type="ARBA" id="ARBA00010718"/>
    </source>
</evidence>
<dbReference type="SUPFAM" id="SSF51069">
    <property type="entry name" value="Carbonic anhydrase"/>
    <property type="match status" value="1"/>
</dbReference>
<evidence type="ECO:0000256" key="1">
    <source>
        <dbReference type="ARBA" id="ARBA00002904"/>
    </source>
</evidence>
<gene>
    <name evidence="12" type="ORF">MGAL_10B057144</name>
</gene>
<evidence type="ECO:0000256" key="8">
    <source>
        <dbReference type="ARBA" id="ARBA00023239"/>
    </source>
</evidence>
<protein>
    <recommendedName>
        <fullName evidence="4 10">Carbonic anhydrase</fullName>
        <ecNumber evidence="4 10">4.2.1.1</ecNumber>
    </recommendedName>
</protein>
<keyword evidence="13" id="KW-1185">Reference proteome</keyword>
<accession>A0A8B6DR78</accession>
<comment type="catalytic activity">
    <reaction evidence="9 10">
        <text>hydrogencarbonate + H(+) = CO2 + H2O</text>
        <dbReference type="Rhea" id="RHEA:10748"/>
        <dbReference type="ChEBI" id="CHEBI:15377"/>
        <dbReference type="ChEBI" id="CHEBI:15378"/>
        <dbReference type="ChEBI" id="CHEBI:16526"/>
        <dbReference type="ChEBI" id="CHEBI:17544"/>
        <dbReference type="EC" id="4.2.1.1"/>
    </reaction>
</comment>
<dbReference type="InterPro" id="IPR001148">
    <property type="entry name" value="CA_dom"/>
</dbReference>
<dbReference type="EC" id="4.2.1.1" evidence="4 10"/>
<dbReference type="InterPro" id="IPR023561">
    <property type="entry name" value="Carbonic_anhydrase_a-class"/>
</dbReference>